<name>A0A6A7BVK4_9PEZI</name>
<feature type="transmembrane region" description="Helical" evidence="1">
    <location>
        <begin position="43"/>
        <end position="62"/>
    </location>
</feature>
<evidence type="ECO:0000313" key="4">
    <source>
        <dbReference type="Proteomes" id="UP000799421"/>
    </source>
</evidence>
<evidence type="ECO:0000313" key="3">
    <source>
        <dbReference type="EMBL" id="KAF2859173.1"/>
    </source>
</evidence>
<sequence length="335" mass="36756">MRAHQGYEDAINLTISICLTYTLCIAILRFILKRRDGGSDDIVVGIATLFTISNAVANYLSLDFGLGAPSSAVRSVANLNRACIASFVMGLIALYLAKSAMLFFLCRVTRSTSQLRLYRCCLVLIGLLGLISIFAATLGCYSKHGFYWAFHANRFSCPNQSSRWLAITVLDIASEIILLALPIELVWGLQMSLRHKGIILSAFYLRLPVIGLSVGRVLYAMRLRKPHTDPFLASGLVIIMSEIQLAYAIGVSTLSALKAFTESFNSGFGLGFARKGSTTTPMTTTTTTTTTTTLDSPRARNGYPGADDMVIVRETGYEVRVQHDRVPMLPRKMDL</sequence>
<feature type="domain" description="Rhodopsin" evidence="2">
    <location>
        <begin position="31"/>
        <end position="260"/>
    </location>
</feature>
<dbReference type="InterPro" id="IPR049326">
    <property type="entry name" value="Rhodopsin_dom_fungi"/>
</dbReference>
<evidence type="ECO:0000259" key="2">
    <source>
        <dbReference type="Pfam" id="PF20684"/>
    </source>
</evidence>
<protein>
    <recommendedName>
        <fullName evidence="2">Rhodopsin domain-containing protein</fullName>
    </recommendedName>
</protein>
<keyword evidence="1" id="KW-0472">Membrane</keyword>
<keyword evidence="1" id="KW-0812">Transmembrane</keyword>
<evidence type="ECO:0000256" key="1">
    <source>
        <dbReference type="SAM" id="Phobius"/>
    </source>
</evidence>
<gene>
    <name evidence="3" type="ORF">K470DRAFT_278008</name>
</gene>
<feature type="transmembrane region" description="Helical" evidence="1">
    <location>
        <begin position="82"/>
        <end position="105"/>
    </location>
</feature>
<reference evidence="3" key="1">
    <citation type="journal article" date="2020" name="Stud. Mycol.">
        <title>101 Dothideomycetes genomes: a test case for predicting lifestyles and emergence of pathogens.</title>
        <authorList>
            <person name="Haridas S."/>
            <person name="Albert R."/>
            <person name="Binder M."/>
            <person name="Bloem J."/>
            <person name="Labutti K."/>
            <person name="Salamov A."/>
            <person name="Andreopoulos B."/>
            <person name="Baker S."/>
            <person name="Barry K."/>
            <person name="Bills G."/>
            <person name="Bluhm B."/>
            <person name="Cannon C."/>
            <person name="Castanera R."/>
            <person name="Culley D."/>
            <person name="Daum C."/>
            <person name="Ezra D."/>
            <person name="Gonzalez J."/>
            <person name="Henrissat B."/>
            <person name="Kuo A."/>
            <person name="Liang C."/>
            <person name="Lipzen A."/>
            <person name="Lutzoni F."/>
            <person name="Magnuson J."/>
            <person name="Mondo S."/>
            <person name="Nolan M."/>
            <person name="Ohm R."/>
            <person name="Pangilinan J."/>
            <person name="Park H.-J."/>
            <person name="Ramirez L."/>
            <person name="Alfaro M."/>
            <person name="Sun H."/>
            <person name="Tritt A."/>
            <person name="Yoshinaga Y."/>
            <person name="Zwiers L.-H."/>
            <person name="Turgeon B."/>
            <person name="Goodwin S."/>
            <person name="Spatafora J."/>
            <person name="Crous P."/>
            <person name="Grigoriev I."/>
        </authorList>
    </citation>
    <scope>NUCLEOTIDE SEQUENCE</scope>
    <source>
        <strain evidence="3">CBS 480.64</strain>
    </source>
</reference>
<feature type="transmembrane region" description="Helical" evidence="1">
    <location>
        <begin position="231"/>
        <end position="257"/>
    </location>
</feature>
<dbReference type="EMBL" id="MU005997">
    <property type="protein sequence ID" value="KAF2859173.1"/>
    <property type="molecule type" value="Genomic_DNA"/>
</dbReference>
<dbReference type="Proteomes" id="UP000799421">
    <property type="component" value="Unassembled WGS sequence"/>
</dbReference>
<feature type="transmembrane region" description="Helical" evidence="1">
    <location>
        <begin position="117"/>
        <end position="144"/>
    </location>
</feature>
<keyword evidence="1" id="KW-1133">Transmembrane helix</keyword>
<dbReference type="OrthoDB" id="3918601at2759"/>
<accession>A0A6A7BVK4</accession>
<dbReference type="PANTHER" id="PTHR39614">
    <property type="entry name" value="INTEGRAL MEMBRANE PROTEIN"/>
    <property type="match status" value="1"/>
</dbReference>
<organism evidence="3 4">
    <name type="scientific">Piedraia hortae CBS 480.64</name>
    <dbReference type="NCBI Taxonomy" id="1314780"/>
    <lineage>
        <taxon>Eukaryota</taxon>
        <taxon>Fungi</taxon>
        <taxon>Dikarya</taxon>
        <taxon>Ascomycota</taxon>
        <taxon>Pezizomycotina</taxon>
        <taxon>Dothideomycetes</taxon>
        <taxon>Dothideomycetidae</taxon>
        <taxon>Capnodiales</taxon>
        <taxon>Piedraiaceae</taxon>
        <taxon>Piedraia</taxon>
    </lineage>
</organism>
<feature type="transmembrane region" description="Helical" evidence="1">
    <location>
        <begin position="164"/>
        <end position="186"/>
    </location>
</feature>
<proteinExistence type="predicted"/>
<feature type="transmembrane region" description="Helical" evidence="1">
    <location>
        <begin position="12"/>
        <end position="31"/>
    </location>
</feature>
<keyword evidence="4" id="KW-1185">Reference proteome</keyword>
<dbReference type="PANTHER" id="PTHR39614:SF2">
    <property type="entry name" value="INTEGRAL MEMBRANE PROTEIN"/>
    <property type="match status" value="1"/>
</dbReference>
<dbReference type="AlphaFoldDB" id="A0A6A7BVK4"/>
<feature type="transmembrane region" description="Helical" evidence="1">
    <location>
        <begin position="198"/>
        <end position="219"/>
    </location>
</feature>
<dbReference type="Pfam" id="PF20684">
    <property type="entry name" value="Fung_rhodopsin"/>
    <property type="match status" value="1"/>
</dbReference>